<feature type="compositionally biased region" description="Basic and acidic residues" evidence="1">
    <location>
        <begin position="1046"/>
        <end position="1057"/>
    </location>
</feature>
<feature type="transmembrane region" description="Helical" evidence="2">
    <location>
        <begin position="947"/>
        <end position="967"/>
    </location>
</feature>
<dbReference type="PANTHER" id="PTHR11319">
    <property type="entry name" value="G PROTEIN-COUPLED RECEPTOR-RELATED"/>
    <property type="match status" value="1"/>
</dbReference>
<keyword evidence="2" id="KW-0472">Membrane</keyword>
<dbReference type="InterPro" id="IPR011050">
    <property type="entry name" value="Pectin_lyase_fold/virulence"/>
</dbReference>
<dbReference type="SUPFAM" id="SSF51126">
    <property type="entry name" value="Pectin lyase-like"/>
    <property type="match status" value="1"/>
</dbReference>
<feature type="transmembrane region" description="Helical" evidence="2">
    <location>
        <begin position="918"/>
        <end position="935"/>
    </location>
</feature>
<keyword evidence="2" id="KW-0812">Transmembrane</keyword>
<feature type="compositionally biased region" description="Basic and acidic residues" evidence="1">
    <location>
        <begin position="1090"/>
        <end position="1101"/>
    </location>
</feature>
<evidence type="ECO:0000313" key="4">
    <source>
        <dbReference type="Proteomes" id="UP001190700"/>
    </source>
</evidence>
<name>A0AAE0KUK7_9CHLO</name>
<feature type="transmembrane region" description="Helical" evidence="2">
    <location>
        <begin position="583"/>
        <end position="605"/>
    </location>
</feature>
<feature type="compositionally biased region" description="Polar residues" evidence="1">
    <location>
        <begin position="1106"/>
        <end position="1118"/>
    </location>
</feature>
<dbReference type="AlphaFoldDB" id="A0AAE0KUK7"/>
<sequence length="1118" mass="121312">VNVSRAEFWHNRVEAAGAALLLEAGAKAVVTGALFVENEALTGACLQADSTSASVLENCSFHASRAVNGSVVCTEGDLTVTGSSFEGNEATGYGQLYIDLLGQQVSVEDSVFLNNTAENGAVMYVAQASAGGSASRVTFAELDCEGNAAQHGAHFLFWAPWQAEGSNSTGLNRSAAPECANCTFLSQESGYSSEHTPTEGLATQAWGLQVDAVQAGQSSGYVLLQPIIVEVVDMYGETVTSDSSSVVMEIAGEGCAISGTVVVTAVAGVANFSNAVFQGRPGTQCQVDFVVDKWGETFQAATVVPLLECVPGEVYNRDALRCTPCLEDEFAFNNESATCYDCLQKEGQIKCFGGASYRIEDGYWLAPSASGCDDEECFMERLYECEQPAACMSTDAAQRSGTMPHSVADDLRLCATEAGYSGGLLCGGTLPVVCSSGNFVSAEGDACLACPPTAQVVASWVGIAVAIALMVPLVALLSRRLSTGIIDKAKMLAEEHDEITGAIGDLQESLQSLAQLVGMLLGYLQVIHQFGTLYSGSIVPKQMLDFVSNMYVVDLDISVLFNLQCAQHILFPNLGTMSPYWTSFIQATITPWGLTLLFSLIYGIYIAHHRLGNQKEPQAQDAHERVYYQCNAGALFFLTLLHPSVSTVTMQLFDCVDYYYEQPQTQSWLQQGSSIECGTTKWWIAVIFASFTIVTYLVGYPLGIFLFMWRCRKSVKCRICRADTQHLPGELEASKSSAGDFEHDGYVDVYVKWRNLEKIRSMVDEEEETEGAPASGTSLAMDDGADKGCALKEEKTLNPLHAGDEAGGGKEPEEEEEEEVLLGLPRKLQLSDGTFCMVRVHEKEDEGYLGRIRMVPMTWLDSEQVQKMFGSTFLDPYEDRFYYYMTVEILRRVLQTGAVLLVKLVAKAVGGHGEPEAVVYGLFISIFALCMHIRLRPFKADDDDNLMMSILANQCICQYMIISIATTDGNSATIGYFLVLLQVMLVVYALQFIFPVALEVFGKMFWQVRALQVFVARHLSKARAAFYGKPANNESTCADGPIPATEQHEQTLDDSKDSAYSAEQHAQAPSGSEDGDMYATGSEDGAISEAGEREQTRRGSEDVVESSVNPDMMTNSAM</sequence>
<organism evidence="3 4">
    <name type="scientific">Cymbomonas tetramitiformis</name>
    <dbReference type="NCBI Taxonomy" id="36881"/>
    <lineage>
        <taxon>Eukaryota</taxon>
        <taxon>Viridiplantae</taxon>
        <taxon>Chlorophyta</taxon>
        <taxon>Pyramimonadophyceae</taxon>
        <taxon>Pyramimonadales</taxon>
        <taxon>Pyramimonadaceae</taxon>
        <taxon>Cymbomonas</taxon>
    </lineage>
</organism>
<dbReference type="Proteomes" id="UP001190700">
    <property type="component" value="Unassembled WGS sequence"/>
</dbReference>
<feature type="non-terminal residue" evidence="3">
    <location>
        <position position="1"/>
    </location>
</feature>
<comment type="caution">
    <text evidence="3">The sequence shown here is derived from an EMBL/GenBank/DDBJ whole genome shotgun (WGS) entry which is preliminary data.</text>
</comment>
<feature type="compositionally biased region" description="Basic and acidic residues" evidence="1">
    <location>
        <begin position="799"/>
        <end position="811"/>
    </location>
</feature>
<dbReference type="PANTHER" id="PTHR11319:SF35">
    <property type="entry name" value="OUTER MEMBRANE PROTEIN PMPC-RELATED"/>
    <property type="match status" value="1"/>
</dbReference>
<feature type="region of interest" description="Disordered" evidence="1">
    <location>
        <begin position="1037"/>
        <end position="1118"/>
    </location>
</feature>
<accession>A0AAE0KUK7</accession>
<feature type="transmembrane region" description="Helical" evidence="2">
    <location>
        <begin position="682"/>
        <end position="709"/>
    </location>
</feature>
<dbReference type="EMBL" id="LGRX02017177">
    <property type="protein sequence ID" value="KAK3261065.1"/>
    <property type="molecule type" value="Genomic_DNA"/>
</dbReference>
<proteinExistence type="predicted"/>
<evidence type="ECO:0000256" key="1">
    <source>
        <dbReference type="SAM" id="MobiDB-lite"/>
    </source>
</evidence>
<gene>
    <name evidence="3" type="ORF">CYMTET_30015</name>
</gene>
<keyword evidence="2" id="KW-1133">Transmembrane helix</keyword>
<reference evidence="3 4" key="1">
    <citation type="journal article" date="2015" name="Genome Biol. Evol.">
        <title>Comparative Genomics of a Bacterivorous Green Alga Reveals Evolutionary Causalities and Consequences of Phago-Mixotrophic Mode of Nutrition.</title>
        <authorList>
            <person name="Burns J.A."/>
            <person name="Paasch A."/>
            <person name="Narechania A."/>
            <person name="Kim E."/>
        </authorList>
    </citation>
    <scope>NUCLEOTIDE SEQUENCE [LARGE SCALE GENOMIC DNA]</scope>
    <source>
        <strain evidence="3 4">PLY_AMNH</strain>
    </source>
</reference>
<evidence type="ECO:0008006" key="5">
    <source>
        <dbReference type="Google" id="ProtNLM"/>
    </source>
</evidence>
<feature type="region of interest" description="Disordered" evidence="1">
    <location>
        <begin position="799"/>
        <end position="821"/>
    </location>
</feature>
<evidence type="ECO:0000313" key="3">
    <source>
        <dbReference type="EMBL" id="KAK3261065.1"/>
    </source>
</evidence>
<feature type="transmembrane region" description="Helical" evidence="2">
    <location>
        <begin position="973"/>
        <end position="998"/>
    </location>
</feature>
<feature type="transmembrane region" description="Helical" evidence="2">
    <location>
        <begin position="457"/>
        <end position="478"/>
    </location>
</feature>
<keyword evidence="4" id="KW-1185">Reference proteome</keyword>
<protein>
    <recommendedName>
        <fullName evidence="5">TRP C-terminal domain-containing protein</fullName>
    </recommendedName>
</protein>
<evidence type="ECO:0000256" key="2">
    <source>
        <dbReference type="SAM" id="Phobius"/>
    </source>
</evidence>
<feature type="transmembrane region" description="Helical" evidence="2">
    <location>
        <begin position="626"/>
        <end position="645"/>
    </location>
</feature>